<evidence type="ECO:0000256" key="1">
    <source>
        <dbReference type="SAM" id="Coils"/>
    </source>
</evidence>
<feature type="region of interest" description="Disordered" evidence="2">
    <location>
        <begin position="582"/>
        <end position="602"/>
    </location>
</feature>
<feature type="compositionally biased region" description="Polar residues" evidence="2">
    <location>
        <begin position="726"/>
        <end position="751"/>
    </location>
</feature>
<sequence length="1842" mass="216876">MKGNSFTFLIQLRERRRLGLSQPENYGGKNDPQIQAQITPPSAQNYSKIAGNQGSPINNPDSMMKQFDFNGSMVNNIPTFDQQQMLMPPNQMIAYPTYMPTNMDQMLPPLYQNQNLDPNMGLYNNQLVQQYPNSIQSQPQVVIQSNLQNQRLNRFHPNMNQIQQHSQQMLYDYYQKNVNSQLFNQRSRSHQQIDPKTLEMKQQYAKILEFQVKEHEVMKARKRSEEKSLSPQVYENSQKYINPHAINTSNIVESIPIPYSHRQYPPEDYKDQLLQQIEEKRKIKVASKQKKLEDEMKDELRVKRELQELNMKYQIEVGIIKPPENQQQQQQQYNMDQDSPSNEIIENQNLVKQDMQNRNLNAYQKQTESPIRSANNMQQQMMEMNEYADFNQYQVVQDTQQLDPIKKQLQVQLNNFQKDIQKLQKQQKEMLQNYKKEVELIQEKKESVIKDVKNTQETEMKRQIDQLQKALKDVQKKSSSFVKSQHEKSKGSMIEQSELPSNKYQENQNKRKRSQSPPISVKNNNHKNKKKKINIKNEQKHSINEDNKNKSQDMEEENEKTLQNLQNIYSNQGQIIITPIAGGKSRQNNQNQQSSLSSKKEGNGNVLSLAQMMQGKPYQDVPLSTLNEMEQLVTPRGLSMRAKMKKLEEQKQREPVQIPQPIIDTQKDPDQRKIKPQAPPKKKIQSQINPVMIPTNEENENLSITNLLKKMKSLDKRDKSPEDLRQAQTPSILKKQSSLLRRQSGVQSQKSVRINDAHNFQKDPLQIQADEQFLKAMQNEFFMGQEVPTLADDAQSEYIDQTRLIEKQYYEQVLKPDKVKQNIESHQVQDKEMPGTIGGIKINANPEMDENQIQEFIQLPGENDEQDPAEMSRFTNFLFQKNLVNQQEIEDHQVIQKQLEEEKQQEIELTMKYMKSDQPQYQLKEKNYNEIGYKEMVNHDPKEMSHLLNDIKRIVNENSKISEDFFSQNKESSNQGYIQFNKTFQRNLQKVEDIFEIEKKQRIAPIKTMVNISMLEDEESKDFQLAIPPKFSDRDNENHAMFNYQNISRNQQEMGQGSKYLTKSEDVMFSYENKMPIMRMENEDENQTPSDMRQSHQDFQDNNDEQILNLQPQQFHLINYLMSQKPSSSPGTPKDSQQIHEYLSARRLINEQTQFTHLNELSQQTPKHFDQVIKNQIMPMVHATNQIQQILKQPQVLTSYRQNIPPVNRDSNMHSNKDLRQSAQQFSHNLQMPAVTQYNPLQIQRKKTQPEDKQNRKPPLPTQQQRLRHSEPQNNNNLNQQQQYQFQTMNNQYEHHLTPQKQNVSSSNQLIQQSQQNQVPSQINQKQLSYIQQYQQPQQIDIHHSQESLTNVFTENSQINEQKIPVQIYNQYFKEEVPVNKIYDRNDPFLININLRQKLVETNQMIHVDNQNLLDKIKKLGKSIKPVTYGYPYIDLTKTEVFNEQEHNEAKFRSEVYSQHLKNEMDKNFPGYQQQQNTEEQKNEDDVNNNPVVRYLNYNFNGERGIDLKQKKMSDKQKLEGSKVIRLFKYAQTFNSSLVNSIVQDKVKEDLINLGQIQAKQAQAMNYYDSTKQINKQQDFLEYIKEEVHEVTQSEPKYNQDFSDQLEQSQKFSKQVTNNQFQRDYTHHDLNQPIIEENSQQVSAEPMERQNYLNSKSSPQTRQLTMMEYDQLKNRDQQVLHLQHRQMSSINPQIHQLQSQNSFSDNQFYNAPEPKKLQMSNIANKNINLINQNRNINSMDSFFSEENIRFSKNRQLSKFAVEEQPLIKGHTAIPNDHVENYNFGEIQSQGEFDDFNLGGNQSAIGQSQINQRRVQTSVDVQEGDEMADNDYYVQNQSDFVMI</sequence>
<dbReference type="Proteomes" id="UP000039865">
    <property type="component" value="Unassembled WGS sequence"/>
</dbReference>
<accession>A0A078B912</accession>
<feature type="region of interest" description="Disordered" evidence="2">
    <location>
        <begin position="477"/>
        <end position="560"/>
    </location>
</feature>
<dbReference type="InParanoid" id="A0A078B912"/>
<feature type="compositionally biased region" description="Basic and acidic residues" evidence="2">
    <location>
        <begin position="535"/>
        <end position="553"/>
    </location>
</feature>
<feature type="region of interest" description="Disordered" evidence="2">
    <location>
        <begin position="713"/>
        <end position="751"/>
    </location>
</feature>
<evidence type="ECO:0000256" key="2">
    <source>
        <dbReference type="SAM" id="MobiDB-lite"/>
    </source>
</evidence>
<gene>
    <name evidence="3" type="primary">Contig3783.g4055</name>
    <name evidence="3" type="ORF">STYLEM_18905</name>
</gene>
<feature type="region of interest" description="Disordered" evidence="2">
    <location>
        <begin position="1468"/>
        <end position="1488"/>
    </location>
</feature>
<organism evidence="3 4">
    <name type="scientific">Stylonychia lemnae</name>
    <name type="common">Ciliate</name>
    <dbReference type="NCBI Taxonomy" id="5949"/>
    <lineage>
        <taxon>Eukaryota</taxon>
        <taxon>Sar</taxon>
        <taxon>Alveolata</taxon>
        <taxon>Ciliophora</taxon>
        <taxon>Intramacronucleata</taxon>
        <taxon>Spirotrichea</taxon>
        <taxon>Stichotrichia</taxon>
        <taxon>Sporadotrichida</taxon>
        <taxon>Oxytrichidae</taxon>
        <taxon>Stylonychinae</taxon>
        <taxon>Stylonychia</taxon>
    </lineage>
</organism>
<keyword evidence="4" id="KW-1185">Reference proteome</keyword>
<feature type="coiled-coil region" evidence="1">
    <location>
        <begin position="406"/>
        <end position="477"/>
    </location>
</feature>
<evidence type="ECO:0000313" key="3">
    <source>
        <dbReference type="EMBL" id="CDW89767.1"/>
    </source>
</evidence>
<feature type="region of interest" description="Disordered" evidence="2">
    <location>
        <begin position="1244"/>
        <end position="1276"/>
    </location>
</feature>
<feature type="compositionally biased region" description="Basic and acidic residues" evidence="2">
    <location>
        <begin position="713"/>
        <end position="725"/>
    </location>
</feature>
<protein>
    <submittedName>
        <fullName evidence="3">Uncharacterized protein</fullName>
    </submittedName>
</protein>
<feature type="compositionally biased region" description="Low complexity" evidence="2">
    <location>
        <begin position="584"/>
        <end position="597"/>
    </location>
</feature>
<feature type="region of interest" description="Disordered" evidence="2">
    <location>
        <begin position="663"/>
        <end position="685"/>
    </location>
</feature>
<name>A0A078B912_STYLE</name>
<proteinExistence type="predicted"/>
<dbReference type="EMBL" id="CCKQ01017861">
    <property type="protein sequence ID" value="CDW89767.1"/>
    <property type="molecule type" value="Genomic_DNA"/>
</dbReference>
<feature type="compositionally biased region" description="Polar residues" evidence="2">
    <location>
        <begin position="494"/>
        <end position="507"/>
    </location>
</feature>
<keyword evidence="1" id="KW-0175">Coiled coil</keyword>
<reference evidence="3 4" key="1">
    <citation type="submission" date="2014-06" db="EMBL/GenBank/DDBJ databases">
        <authorList>
            <person name="Swart Estienne"/>
        </authorList>
    </citation>
    <scope>NUCLEOTIDE SEQUENCE [LARGE SCALE GENOMIC DNA]</scope>
    <source>
        <strain evidence="3 4">130c</strain>
    </source>
</reference>
<evidence type="ECO:0000313" key="4">
    <source>
        <dbReference type="Proteomes" id="UP000039865"/>
    </source>
</evidence>
<feature type="compositionally biased region" description="Basic residues" evidence="2">
    <location>
        <begin position="524"/>
        <end position="534"/>
    </location>
</feature>